<dbReference type="PROSITE" id="PS51197">
    <property type="entry name" value="HTH_RRF2_2"/>
    <property type="match status" value="1"/>
</dbReference>
<evidence type="ECO:0000313" key="1">
    <source>
        <dbReference type="EMBL" id="NEW09268.1"/>
    </source>
</evidence>
<dbReference type="Pfam" id="PF02082">
    <property type="entry name" value="Rrf2"/>
    <property type="match status" value="1"/>
</dbReference>
<dbReference type="RefSeq" id="WP_163952973.1">
    <property type="nucleotide sequence ID" value="NZ_JAAIKC010000015.1"/>
</dbReference>
<dbReference type="InterPro" id="IPR036390">
    <property type="entry name" value="WH_DNA-bd_sf"/>
</dbReference>
<dbReference type="InterPro" id="IPR036388">
    <property type="entry name" value="WH-like_DNA-bd_sf"/>
</dbReference>
<comment type="caution">
    <text evidence="1">The sequence shown here is derived from an EMBL/GenBank/DDBJ whole genome shotgun (WGS) entry which is preliminary data.</text>
</comment>
<dbReference type="Gene3D" id="1.10.10.10">
    <property type="entry name" value="Winged helix-like DNA-binding domain superfamily/Winged helix DNA-binding domain"/>
    <property type="match status" value="1"/>
</dbReference>
<dbReference type="PROSITE" id="PS01332">
    <property type="entry name" value="HTH_RRF2_1"/>
    <property type="match status" value="1"/>
</dbReference>
<dbReference type="GO" id="GO:0003700">
    <property type="term" value="F:DNA-binding transcription factor activity"/>
    <property type="evidence" value="ECO:0007669"/>
    <property type="project" value="TreeGrafter"/>
</dbReference>
<dbReference type="EMBL" id="JAAIKC010000015">
    <property type="protein sequence ID" value="NEW09268.1"/>
    <property type="molecule type" value="Genomic_DNA"/>
</dbReference>
<dbReference type="GO" id="GO:0005829">
    <property type="term" value="C:cytosol"/>
    <property type="evidence" value="ECO:0007669"/>
    <property type="project" value="TreeGrafter"/>
</dbReference>
<organism evidence="1">
    <name type="scientific">Paenibacillus sp. SYP-B3998</name>
    <dbReference type="NCBI Taxonomy" id="2678564"/>
    <lineage>
        <taxon>Bacteria</taxon>
        <taxon>Bacillati</taxon>
        <taxon>Bacillota</taxon>
        <taxon>Bacilli</taxon>
        <taxon>Bacillales</taxon>
        <taxon>Paenibacillaceae</taxon>
        <taxon>Paenibacillus</taxon>
    </lineage>
</organism>
<dbReference type="PANTHER" id="PTHR33221:SF9">
    <property type="entry name" value="RRF2 FAMILY PROTEIN"/>
    <property type="match status" value="1"/>
</dbReference>
<name>A0A6G4A4Q2_9BACL</name>
<protein>
    <submittedName>
        <fullName evidence="1">Rrf2 family transcriptional regulator</fullName>
    </submittedName>
</protein>
<accession>A0A6G4A4Q2</accession>
<proteinExistence type="predicted"/>
<sequence length="143" mass="15662">MKYTKATNYALHTMVYLAAAPVEKAVGVRTMAELQGLSPTFLSKILTKLVKAGLIESSPGVNGGYKLSRSKEDISFLDIINAIEGSGSLFMCSLEHQDCLIQGVMVDAEQAMEKYLMGRTIAELADQLNRQASIRKEALKNDF</sequence>
<dbReference type="PANTHER" id="PTHR33221">
    <property type="entry name" value="WINGED HELIX-TURN-HELIX TRANSCRIPTIONAL REGULATOR, RRF2 FAMILY"/>
    <property type="match status" value="1"/>
</dbReference>
<reference evidence="1" key="1">
    <citation type="submission" date="2020-02" db="EMBL/GenBank/DDBJ databases">
        <authorList>
            <person name="Shen X.-R."/>
            <person name="Zhang Y.-X."/>
        </authorList>
    </citation>
    <scope>NUCLEOTIDE SEQUENCE</scope>
    <source>
        <strain evidence="1">SYP-B3998</strain>
    </source>
</reference>
<dbReference type="InterPro" id="IPR030489">
    <property type="entry name" value="TR_Rrf2-type_CS"/>
</dbReference>
<dbReference type="InterPro" id="IPR000944">
    <property type="entry name" value="Tscrpt_reg_Rrf2"/>
</dbReference>
<dbReference type="AlphaFoldDB" id="A0A6G4A4Q2"/>
<dbReference type="NCBIfam" id="TIGR00738">
    <property type="entry name" value="rrf2_super"/>
    <property type="match status" value="1"/>
</dbReference>
<dbReference type="SUPFAM" id="SSF46785">
    <property type="entry name" value="Winged helix' DNA-binding domain"/>
    <property type="match status" value="1"/>
</dbReference>
<gene>
    <name evidence="1" type="ORF">GK047_25225</name>
</gene>